<evidence type="ECO:0000313" key="2">
    <source>
        <dbReference type="Proteomes" id="UP001165960"/>
    </source>
</evidence>
<evidence type="ECO:0000313" key="1">
    <source>
        <dbReference type="EMBL" id="KAJ9079464.1"/>
    </source>
</evidence>
<proteinExistence type="predicted"/>
<comment type="caution">
    <text evidence="1">The sequence shown here is derived from an EMBL/GenBank/DDBJ whole genome shotgun (WGS) entry which is preliminary data.</text>
</comment>
<sequence length="77" mass="8457">MLGLLAHMAHLMEKAPPFKDTAPSPNLIHGLDARPSNQAYPPIWGSYPFQLSVGVQPEPSTEVFQSYWPGHRSVVGC</sequence>
<keyword evidence="2" id="KW-1185">Reference proteome</keyword>
<protein>
    <submittedName>
        <fullName evidence="1">Uncharacterized protein</fullName>
    </submittedName>
</protein>
<name>A0ACC2TXH7_9FUNG</name>
<organism evidence="1 2">
    <name type="scientific">Entomophthora muscae</name>
    <dbReference type="NCBI Taxonomy" id="34485"/>
    <lineage>
        <taxon>Eukaryota</taxon>
        <taxon>Fungi</taxon>
        <taxon>Fungi incertae sedis</taxon>
        <taxon>Zoopagomycota</taxon>
        <taxon>Entomophthoromycotina</taxon>
        <taxon>Entomophthoromycetes</taxon>
        <taxon>Entomophthorales</taxon>
        <taxon>Entomophthoraceae</taxon>
        <taxon>Entomophthora</taxon>
    </lineage>
</organism>
<dbReference type="EMBL" id="QTSX02001722">
    <property type="protein sequence ID" value="KAJ9079464.1"/>
    <property type="molecule type" value="Genomic_DNA"/>
</dbReference>
<reference evidence="1" key="1">
    <citation type="submission" date="2022-04" db="EMBL/GenBank/DDBJ databases">
        <title>Genome of the entomopathogenic fungus Entomophthora muscae.</title>
        <authorList>
            <person name="Elya C."/>
            <person name="Lovett B.R."/>
            <person name="Lee E."/>
            <person name="Macias A.M."/>
            <person name="Hajek A.E."/>
            <person name="De Bivort B.L."/>
            <person name="Kasson M.T."/>
            <person name="De Fine Licht H.H."/>
            <person name="Stajich J.E."/>
        </authorList>
    </citation>
    <scope>NUCLEOTIDE SEQUENCE</scope>
    <source>
        <strain evidence="1">Berkeley</strain>
    </source>
</reference>
<gene>
    <name evidence="1" type="ORF">DSO57_1035044</name>
</gene>
<dbReference type="Proteomes" id="UP001165960">
    <property type="component" value="Unassembled WGS sequence"/>
</dbReference>
<accession>A0ACC2TXH7</accession>